<dbReference type="InterPro" id="IPR050471">
    <property type="entry name" value="AB_hydrolase"/>
</dbReference>
<dbReference type="RefSeq" id="WP_184666462.1">
    <property type="nucleotide sequence ID" value="NZ_BAABAI010000034.1"/>
</dbReference>
<evidence type="ECO:0000259" key="1">
    <source>
        <dbReference type="Pfam" id="PF00561"/>
    </source>
</evidence>
<dbReference type="SUPFAM" id="SSF53474">
    <property type="entry name" value="alpha/beta-Hydrolases"/>
    <property type="match status" value="1"/>
</dbReference>
<dbReference type="PANTHER" id="PTHR43433:SF5">
    <property type="entry name" value="AB HYDROLASE-1 DOMAIN-CONTAINING PROTEIN"/>
    <property type="match status" value="1"/>
</dbReference>
<dbReference type="AlphaFoldDB" id="A0A7W7SZC6"/>
<evidence type="ECO:0000313" key="2">
    <source>
        <dbReference type="EMBL" id="MBB4963713.1"/>
    </source>
</evidence>
<reference evidence="2 3" key="1">
    <citation type="submission" date="2020-08" db="EMBL/GenBank/DDBJ databases">
        <title>Sequencing the genomes of 1000 actinobacteria strains.</title>
        <authorList>
            <person name="Klenk H.-P."/>
        </authorList>
    </citation>
    <scope>NUCLEOTIDE SEQUENCE [LARGE SCALE GENOMIC DNA]</scope>
    <source>
        <strain evidence="2 3">DSM 45084</strain>
    </source>
</reference>
<feature type="domain" description="AB hydrolase-1" evidence="1">
    <location>
        <begin position="43"/>
        <end position="123"/>
    </location>
</feature>
<protein>
    <submittedName>
        <fullName evidence="2">Pimeloyl-ACP methyl ester carboxylesterase</fullName>
    </submittedName>
</protein>
<keyword evidence="3" id="KW-1185">Reference proteome</keyword>
<organism evidence="2 3">
    <name type="scientific">Saccharothrix violaceirubra</name>
    <dbReference type="NCBI Taxonomy" id="413306"/>
    <lineage>
        <taxon>Bacteria</taxon>
        <taxon>Bacillati</taxon>
        <taxon>Actinomycetota</taxon>
        <taxon>Actinomycetes</taxon>
        <taxon>Pseudonocardiales</taxon>
        <taxon>Pseudonocardiaceae</taxon>
        <taxon>Saccharothrix</taxon>
    </lineage>
</organism>
<dbReference type="Gene3D" id="3.40.50.1820">
    <property type="entry name" value="alpha/beta hydrolase"/>
    <property type="match status" value="1"/>
</dbReference>
<proteinExistence type="predicted"/>
<gene>
    <name evidence="2" type="ORF">F4559_001072</name>
</gene>
<dbReference type="GO" id="GO:0004806">
    <property type="term" value="F:triacylglycerol lipase activity"/>
    <property type="evidence" value="ECO:0007669"/>
    <property type="project" value="TreeGrafter"/>
</dbReference>
<evidence type="ECO:0000313" key="3">
    <source>
        <dbReference type="Proteomes" id="UP000542674"/>
    </source>
</evidence>
<dbReference type="EMBL" id="JACHJS010000001">
    <property type="protein sequence ID" value="MBB4963713.1"/>
    <property type="molecule type" value="Genomic_DNA"/>
</dbReference>
<dbReference type="GO" id="GO:0046503">
    <property type="term" value="P:glycerolipid catabolic process"/>
    <property type="evidence" value="ECO:0007669"/>
    <property type="project" value="TreeGrafter"/>
</dbReference>
<dbReference type="InterPro" id="IPR029058">
    <property type="entry name" value="AB_hydrolase_fold"/>
</dbReference>
<comment type="caution">
    <text evidence="2">The sequence shown here is derived from an EMBL/GenBank/DDBJ whole genome shotgun (WGS) entry which is preliminary data.</text>
</comment>
<dbReference type="Proteomes" id="UP000542674">
    <property type="component" value="Unassembled WGS sequence"/>
</dbReference>
<dbReference type="Pfam" id="PF00561">
    <property type="entry name" value="Abhydrolase_1"/>
    <property type="match status" value="1"/>
</dbReference>
<name>A0A7W7SZC6_9PSEU</name>
<dbReference type="PANTHER" id="PTHR43433">
    <property type="entry name" value="HYDROLASE, ALPHA/BETA FOLD FAMILY PROTEIN"/>
    <property type="match status" value="1"/>
</dbReference>
<sequence>MLDRMREHDVVATDGTRIRAWDTGVGPDVLLCTGLGALPGAWPAAGARVRGWHYRGTFGSARPDDPDRIAVDDHVADAVAVLDDAGVGRCVVAGWAMGVTVAAALALRHPERVSGLLLVAGAPGDAFAGAFGVPGVPESVRRALGVLSVSALRLAAPVLDGVLHRVPLAGSLGAVLRHDWAWYFTLSLALGRTPRFDLRPLTCPTTVLAGRYDPLAAASDVVGAAGSLPQARVRVVPNTHLLPVENPGLVVAELDALVRRAAAVREALLLTPRSPGAA</sequence>
<accession>A0A7W7SZC6</accession>
<dbReference type="InterPro" id="IPR000073">
    <property type="entry name" value="AB_hydrolase_1"/>
</dbReference>